<sequence>MFQKAMKCFGHEAKFPDMSLSQTVDENQMDEAIIVHIVAYAPPNPQHTSIGYEEHMAFQHDLITAVVSSAIERSYERERYQRTLFQARQYGDFPSISGSSMADVFTQD</sequence>
<gene>
    <name evidence="1" type="ORF">NEOLI_004174</name>
</gene>
<comment type="caution">
    <text evidence="1">The sequence shown here is derived from an EMBL/GenBank/DDBJ whole genome shotgun (WGS) entry which is preliminary data.</text>
</comment>
<proteinExistence type="predicted"/>
<protein>
    <submittedName>
        <fullName evidence="1">Uncharacterized protein</fullName>
    </submittedName>
</protein>
<dbReference type="EMBL" id="LXFE01001387">
    <property type="protein sequence ID" value="OLL23643.1"/>
    <property type="molecule type" value="Genomic_DNA"/>
</dbReference>
<dbReference type="Proteomes" id="UP000186594">
    <property type="component" value="Unassembled WGS sequence"/>
</dbReference>
<keyword evidence="2" id="KW-1185">Reference proteome</keyword>
<name>A0A1U7LM33_NEOID</name>
<dbReference type="AlphaFoldDB" id="A0A1U7LM33"/>
<organism evidence="1 2">
    <name type="scientific">Neolecta irregularis (strain DAH-3)</name>
    <dbReference type="NCBI Taxonomy" id="1198029"/>
    <lineage>
        <taxon>Eukaryota</taxon>
        <taxon>Fungi</taxon>
        <taxon>Dikarya</taxon>
        <taxon>Ascomycota</taxon>
        <taxon>Taphrinomycotina</taxon>
        <taxon>Neolectales</taxon>
        <taxon>Neolectaceae</taxon>
        <taxon>Neolecta</taxon>
    </lineage>
</organism>
<evidence type="ECO:0000313" key="2">
    <source>
        <dbReference type="Proteomes" id="UP000186594"/>
    </source>
</evidence>
<evidence type="ECO:0000313" key="1">
    <source>
        <dbReference type="EMBL" id="OLL23643.1"/>
    </source>
</evidence>
<reference evidence="1 2" key="1">
    <citation type="submission" date="2016-04" db="EMBL/GenBank/DDBJ databases">
        <title>Evolutionary innovation and constraint leading to complex multicellularity in the Ascomycota.</title>
        <authorList>
            <person name="Cisse O."/>
            <person name="Nguyen A."/>
            <person name="Hewitt D.A."/>
            <person name="Jedd G."/>
            <person name="Stajich J.E."/>
        </authorList>
    </citation>
    <scope>NUCLEOTIDE SEQUENCE [LARGE SCALE GENOMIC DNA]</scope>
    <source>
        <strain evidence="1 2">DAH-3</strain>
    </source>
</reference>
<accession>A0A1U7LM33</accession>